<feature type="compositionally biased region" description="Polar residues" evidence="1">
    <location>
        <begin position="407"/>
        <end position="418"/>
    </location>
</feature>
<proteinExistence type="predicted"/>
<sequence>MAQPVHCIRSTFGLQCCLLILLASWEAGAIQRFQKTDESPAPDHLIPSTSGLVYNTPSDHTSLHSGHSLLDISKSIETHKLKRHCNTTHNFKPIYKPTGNSQNSTSDHIVHPTSGKNPSNQGKDPNVQNVRSLNITDSTNTHKGLSGTKDPIPAPRNKTACHKPNIQKMGTGNQHKTVTPSRNINVTLNSKSTASHKIISPVHNLVSPESNEIPNSSSGQRKTTTKVSSESKKIPERSKRAEDHKTSPSSRTTVPAGKTEMKTTEPINRSTSATENNTPVLATLREGGHRTTSAHIHITRLLENSLEHGRGDRAEKNTLANGKTTKAPETSMEDAGKTTGAPEETKDHAEKITQANERITKTPAKSTKRDQTVNNTSPGSNKKDITHEVPIGSFTRTTSHMELSFTISETPGNQSHPYQNKDGSHRGLHTGGMSKNDSFPAWAIVIVVLVAVILFLMFLGLIFLVSYMTKTRHARIQNKEDGDPEDDGGPNSYPVYLMEQQTLGTGQIASPQ</sequence>
<evidence type="ECO:0008006" key="6">
    <source>
        <dbReference type="Google" id="ProtNLM"/>
    </source>
</evidence>
<organism evidence="4 5">
    <name type="scientific">Neovison vison</name>
    <name type="common">American mink</name>
    <name type="synonym">Mustela vison</name>
    <dbReference type="NCBI Taxonomy" id="452646"/>
    <lineage>
        <taxon>Eukaryota</taxon>
        <taxon>Metazoa</taxon>
        <taxon>Chordata</taxon>
        <taxon>Craniata</taxon>
        <taxon>Vertebrata</taxon>
        <taxon>Euteleostomi</taxon>
        <taxon>Mammalia</taxon>
        <taxon>Eutheria</taxon>
        <taxon>Laurasiatheria</taxon>
        <taxon>Carnivora</taxon>
        <taxon>Caniformia</taxon>
        <taxon>Musteloidea</taxon>
        <taxon>Mustelidae</taxon>
        <taxon>Mustelinae</taxon>
        <taxon>Neogale</taxon>
    </lineage>
</organism>
<dbReference type="Proteomes" id="UP000694425">
    <property type="component" value="Unplaced"/>
</dbReference>
<keyword evidence="2" id="KW-1133">Transmembrane helix</keyword>
<dbReference type="PANTHER" id="PTHR22094">
    <property type="entry name" value="DIFFUSE PANBRONCHIOLITIS CRITICAL REGION GENE 1"/>
    <property type="match status" value="1"/>
</dbReference>
<dbReference type="AlphaFoldDB" id="A0A8C7BIJ4"/>
<feature type="region of interest" description="Disordered" evidence="1">
    <location>
        <begin position="88"/>
        <end position="179"/>
    </location>
</feature>
<evidence type="ECO:0000313" key="4">
    <source>
        <dbReference type="Ensembl" id="ENSNVIP00000024576.1"/>
    </source>
</evidence>
<dbReference type="GeneTree" id="ENSGT00390000016847"/>
<dbReference type="PANTHER" id="PTHR22094:SF0">
    <property type="entry name" value="MUCIN-LIKE PROTEIN 3"/>
    <property type="match status" value="1"/>
</dbReference>
<feature type="chain" id="PRO_5034375565" description="Mucin-like protein 3" evidence="3">
    <location>
        <begin position="30"/>
        <end position="512"/>
    </location>
</feature>
<feature type="transmembrane region" description="Helical" evidence="2">
    <location>
        <begin position="439"/>
        <end position="465"/>
    </location>
</feature>
<feature type="compositionally biased region" description="Basic and acidic residues" evidence="1">
    <location>
        <begin position="229"/>
        <end position="246"/>
    </location>
</feature>
<evidence type="ECO:0000256" key="2">
    <source>
        <dbReference type="SAM" id="Phobius"/>
    </source>
</evidence>
<reference evidence="4" key="1">
    <citation type="submission" date="2025-08" db="UniProtKB">
        <authorList>
            <consortium name="Ensembl"/>
        </authorList>
    </citation>
    <scope>IDENTIFICATION</scope>
</reference>
<keyword evidence="5" id="KW-1185">Reference proteome</keyword>
<feature type="region of interest" description="Disordered" evidence="1">
    <location>
        <begin position="309"/>
        <end position="386"/>
    </location>
</feature>
<name>A0A8C7BIJ4_NEOVI</name>
<reference evidence="4" key="2">
    <citation type="submission" date="2025-09" db="UniProtKB">
        <authorList>
            <consortium name="Ensembl"/>
        </authorList>
    </citation>
    <scope>IDENTIFICATION</scope>
</reference>
<evidence type="ECO:0000256" key="1">
    <source>
        <dbReference type="SAM" id="MobiDB-lite"/>
    </source>
</evidence>
<keyword evidence="2" id="KW-0472">Membrane</keyword>
<feature type="region of interest" description="Disordered" evidence="1">
    <location>
        <begin position="407"/>
        <end position="431"/>
    </location>
</feature>
<dbReference type="Ensembl" id="ENSNVIT00000028516.1">
    <property type="protein sequence ID" value="ENSNVIP00000024576.1"/>
    <property type="gene ID" value="ENSNVIG00000019038.1"/>
</dbReference>
<feature type="compositionally biased region" description="Polar residues" evidence="1">
    <location>
        <begin position="98"/>
        <end position="107"/>
    </location>
</feature>
<feature type="compositionally biased region" description="Polar residues" evidence="1">
    <location>
        <begin position="114"/>
        <end position="143"/>
    </location>
</feature>
<keyword evidence="3" id="KW-0732">Signal</keyword>
<feature type="compositionally biased region" description="Low complexity" evidence="1">
    <location>
        <begin position="207"/>
        <end position="218"/>
    </location>
</feature>
<keyword evidence="2" id="KW-0812">Transmembrane</keyword>
<feature type="compositionally biased region" description="Polar residues" evidence="1">
    <location>
        <begin position="265"/>
        <end position="277"/>
    </location>
</feature>
<evidence type="ECO:0000313" key="5">
    <source>
        <dbReference type="Proteomes" id="UP000694425"/>
    </source>
</evidence>
<dbReference type="InterPro" id="IPR026623">
    <property type="entry name" value="MUCL3"/>
</dbReference>
<feature type="compositionally biased region" description="Polar residues" evidence="1">
    <location>
        <begin position="318"/>
        <end position="328"/>
    </location>
</feature>
<evidence type="ECO:0000256" key="3">
    <source>
        <dbReference type="SAM" id="SignalP"/>
    </source>
</evidence>
<protein>
    <recommendedName>
        <fullName evidence="6">Mucin-like protein 3</fullName>
    </recommendedName>
</protein>
<feature type="compositionally biased region" description="Polar residues" evidence="1">
    <location>
        <begin position="168"/>
        <end position="179"/>
    </location>
</feature>
<feature type="signal peptide" evidence="3">
    <location>
        <begin position="1"/>
        <end position="29"/>
    </location>
</feature>
<feature type="region of interest" description="Disordered" evidence="1">
    <location>
        <begin position="201"/>
        <end position="277"/>
    </location>
</feature>
<accession>A0A8C7BIJ4</accession>